<protein>
    <submittedName>
        <fullName evidence="1">Uncharacterized protein</fullName>
    </submittedName>
</protein>
<proteinExistence type="predicted"/>
<gene>
    <name evidence="1" type="ORF">R3Q16_10780</name>
</gene>
<evidence type="ECO:0000313" key="1">
    <source>
        <dbReference type="EMBL" id="MDV6267088.1"/>
    </source>
</evidence>
<organism evidence="1 2">
    <name type="scientific">Rhodococcus globerulus</name>
    <dbReference type="NCBI Taxonomy" id="33008"/>
    <lineage>
        <taxon>Bacteria</taxon>
        <taxon>Bacillati</taxon>
        <taxon>Actinomycetota</taxon>
        <taxon>Actinomycetes</taxon>
        <taxon>Mycobacteriales</taxon>
        <taxon>Nocardiaceae</taxon>
        <taxon>Rhodococcus</taxon>
    </lineage>
</organism>
<dbReference type="EMBL" id="JAWLKB010000004">
    <property type="protein sequence ID" value="MDV6267088.1"/>
    <property type="molecule type" value="Genomic_DNA"/>
</dbReference>
<evidence type="ECO:0000313" key="2">
    <source>
        <dbReference type="Proteomes" id="UP001185927"/>
    </source>
</evidence>
<comment type="caution">
    <text evidence="1">The sequence shown here is derived from an EMBL/GenBank/DDBJ whole genome shotgun (WGS) entry which is preliminary data.</text>
</comment>
<reference evidence="1 2" key="1">
    <citation type="submission" date="2023-10" db="EMBL/GenBank/DDBJ databases">
        <title>Development of a sustainable strategy for remediation of hydrocarbon-contaminated territories based on the waste exchange concept.</title>
        <authorList>
            <person name="Krivoruchko A."/>
        </authorList>
    </citation>
    <scope>NUCLEOTIDE SEQUENCE [LARGE SCALE GENOMIC DNA]</scope>
    <source>
        <strain evidence="1 2">IEGM 1203</strain>
    </source>
</reference>
<accession>A0ABU4BS96</accession>
<sequence length="240" mass="26874">MAAFSTKTREEYEEEWFGKVNNSTLKLRDFFGRFDLVKRQVTDTFVDGQRTLKGRTELLEQVSGYCNLVMDKNWNVQGGGLNGFARALPFNSVMGPDPKNASHFYGRFHGTGDDRHGILLEKQGTWRLDTRVTIRGGATEQLGNLFLTAWNRDTKTIYSEAPYATRVYTTDRTHAFHHTIIVPPELAGKIVVCTSLGHESFRRTVLGGDRFSSLSVNRWDLDSSGVAPDPGDVGNGGDYD</sequence>
<keyword evidence="2" id="KW-1185">Reference proteome</keyword>
<dbReference type="RefSeq" id="WP_317541298.1">
    <property type="nucleotide sequence ID" value="NZ_JAWLKB010000004.1"/>
</dbReference>
<name>A0ABU4BS96_RHOGO</name>
<dbReference type="Proteomes" id="UP001185927">
    <property type="component" value="Unassembled WGS sequence"/>
</dbReference>